<comment type="caution">
    <text evidence="2">The sequence shown here is derived from an EMBL/GenBank/DDBJ whole genome shotgun (WGS) entry which is preliminary data.</text>
</comment>
<reference evidence="2 3" key="1">
    <citation type="submission" date="2019-01" db="EMBL/GenBank/DDBJ databases">
        <title>Weissella sp. nov., a novel lactic acid bacterium isolated from animal feces.</title>
        <authorList>
            <person name="Wang L.-T."/>
        </authorList>
    </citation>
    <scope>NUCLEOTIDE SEQUENCE [LARGE SCALE GENOMIC DNA]</scope>
    <source>
        <strain evidence="2 3">8H-2</strain>
    </source>
</reference>
<proteinExistence type="predicted"/>
<dbReference type="OrthoDB" id="9813540at2"/>
<keyword evidence="1" id="KW-0472">Membrane</keyword>
<keyword evidence="1" id="KW-0812">Transmembrane</keyword>
<feature type="transmembrane region" description="Helical" evidence="1">
    <location>
        <begin position="168"/>
        <end position="200"/>
    </location>
</feature>
<feature type="transmembrane region" description="Helical" evidence="1">
    <location>
        <begin position="97"/>
        <end position="115"/>
    </location>
</feature>
<dbReference type="RefSeq" id="WP_148622383.1">
    <property type="nucleotide sequence ID" value="NZ_SDGZ01000013.1"/>
</dbReference>
<dbReference type="Proteomes" id="UP000371977">
    <property type="component" value="Unassembled WGS sequence"/>
</dbReference>
<dbReference type="AlphaFoldDB" id="A0A6C2C7G1"/>
<sequence length="205" mass="22259">MQNNRLNNSRKLVLTALFTAIILLQSIIPGLGTILFNFSGVSVTIITFTVAIGAMILGPKTGAWLGFVWGAYSLWMAWTGPLSATIGGLIFRNPITAIVPRMLVGLVIGYLYLLIKHKAVKGQASWLILFGALSAFINTFFVLLSTWIGFKVMHTTFTGIPQSGLATWLIVSLAGVNGVFEMIVGAILVPLIGLPVLTFYRRNMK</sequence>
<evidence type="ECO:0000313" key="3">
    <source>
        <dbReference type="Proteomes" id="UP000371977"/>
    </source>
</evidence>
<organism evidence="2 3">
    <name type="scientific">Weissella muntiaci</name>
    <dbReference type="NCBI Taxonomy" id="2508881"/>
    <lineage>
        <taxon>Bacteria</taxon>
        <taxon>Bacillati</taxon>
        <taxon>Bacillota</taxon>
        <taxon>Bacilli</taxon>
        <taxon>Lactobacillales</taxon>
        <taxon>Lactobacillaceae</taxon>
        <taxon>Weissella</taxon>
    </lineage>
</organism>
<accession>A0A6C2C7G1</accession>
<dbReference type="InterPro" id="IPR024529">
    <property type="entry name" value="ECF_trnsprt_substrate-spec"/>
</dbReference>
<evidence type="ECO:0000256" key="1">
    <source>
        <dbReference type="SAM" id="Phobius"/>
    </source>
</evidence>
<dbReference type="GO" id="GO:0022857">
    <property type="term" value="F:transmembrane transporter activity"/>
    <property type="evidence" value="ECO:0007669"/>
    <property type="project" value="InterPro"/>
</dbReference>
<protein>
    <submittedName>
        <fullName evidence="2">ECF transporter S component</fullName>
    </submittedName>
</protein>
<evidence type="ECO:0000313" key="2">
    <source>
        <dbReference type="EMBL" id="TYC49824.1"/>
    </source>
</evidence>
<name>A0A6C2C7G1_9LACO</name>
<gene>
    <name evidence="2" type="ORF">ESZ50_04330</name>
</gene>
<dbReference type="Gene3D" id="1.10.1760.20">
    <property type="match status" value="1"/>
</dbReference>
<keyword evidence="3" id="KW-1185">Reference proteome</keyword>
<feature type="transmembrane region" description="Helical" evidence="1">
    <location>
        <begin position="69"/>
        <end position="91"/>
    </location>
</feature>
<dbReference type="Pfam" id="PF12822">
    <property type="entry name" value="ECF_trnsprt"/>
    <property type="match status" value="1"/>
</dbReference>
<keyword evidence="1" id="KW-1133">Transmembrane helix</keyword>
<feature type="transmembrane region" description="Helical" evidence="1">
    <location>
        <begin position="12"/>
        <end position="28"/>
    </location>
</feature>
<feature type="transmembrane region" description="Helical" evidence="1">
    <location>
        <begin position="34"/>
        <end position="57"/>
    </location>
</feature>
<feature type="transmembrane region" description="Helical" evidence="1">
    <location>
        <begin position="127"/>
        <end position="148"/>
    </location>
</feature>
<dbReference type="EMBL" id="SDGZ01000013">
    <property type="protein sequence ID" value="TYC49824.1"/>
    <property type="molecule type" value="Genomic_DNA"/>
</dbReference>